<keyword evidence="2" id="KW-1185">Reference proteome</keyword>
<organism evidence="1 2">
    <name type="scientific">Saccharopolyspora phatthalungensis</name>
    <dbReference type="NCBI Taxonomy" id="664693"/>
    <lineage>
        <taxon>Bacteria</taxon>
        <taxon>Bacillati</taxon>
        <taxon>Actinomycetota</taxon>
        <taxon>Actinomycetes</taxon>
        <taxon>Pseudonocardiales</taxon>
        <taxon>Pseudonocardiaceae</taxon>
        <taxon>Saccharopolyspora</taxon>
    </lineage>
</organism>
<sequence>MDRSLLGPRVVRFADNYCAFTETPERAEEAFWHISEAMNGVRLRPNMDKSRIRRHANAEDLFLTVVVKSN</sequence>
<dbReference type="RefSeq" id="WP_246470898.1">
    <property type="nucleotide sequence ID" value="NZ_JACHIW010000001.1"/>
</dbReference>
<reference evidence="1 2" key="1">
    <citation type="submission" date="2020-08" db="EMBL/GenBank/DDBJ databases">
        <title>Sequencing the genomes of 1000 actinobacteria strains.</title>
        <authorList>
            <person name="Klenk H.-P."/>
        </authorList>
    </citation>
    <scope>NUCLEOTIDE SEQUENCE [LARGE SCALE GENOMIC DNA]</scope>
    <source>
        <strain evidence="1 2">DSM 45584</strain>
    </source>
</reference>
<evidence type="ECO:0008006" key="3">
    <source>
        <dbReference type="Google" id="ProtNLM"/>
    </source>
</evidence>
<evidence type="ECO:0000313" key="1">
    <source>
        <dbReference type="EMBL" id="MBB5156080.1"/>
    </source>
</evidence>
<proteinExistence type="predicted"/>
<dbReference type="AlphaFoldDB" id="A0A840Q8A8"/>
<name>A0A840Q8A8_9PSEU</name>
<protein>
    <recommendedName>
        <fullName evidence="3">Reverse transcriptase domain-containing protein</fullName>
    </recommendedName>
</protein>
<comment type="caution">
    <text evidence="1">The sequence shown here is derived from an EMBL/GenBank/DDBJ whole genome shotgun (WGS) entry which is preliminary data.</text>
</comment>
<dbReference type="Proteomes" id="UP000584374">
    <property type="component" value="Unassembled WGS sequence"/>
</dbReference>
<accession>A0A840Q8A8</accession>
<evidence type="ECO:0000313" key="2">
    <source>
        <dbReference type="Proteomes" id="UP000584374"/>
    </source>
</evidence>
<gene>
    <name evidence="1" type="ORF">BJ970_003614</name>
</gene>
<dbReference type="EMBL" id="JACHIW010000001">
    <property type="protein sequence ID" value="MBB5156080.1"/>
    <property type="molecule type" value="Genomic_DNA"/>
</dbReference>